<keyword evidence="2" id="KW-1185">Reference proteome</keyword>
<evidence type="ECO:0008006" key="3">
    <source>
        <dbReference type="Google" id="ProtNLM"/>
    </source>
</evidence>
<protein>
    <recommendedName>
        <fullName evidence="3">DUF3006 domain-containing protein</fullName>
    </recommendedName>
</protein>
<name>A0ABT1PPX4_9ACTN</name>
<dbReference type="RefSeq" id="WP_255918592.1">
    <property type="nucleotide sequence ID" value="NZ_JANFNG010000002.1"/>
</dbReference>
<organism evidence="1 2">
    <name type="scientific">Streptomyces humicola</name>
    <dbReference type="NCBI Taxonomy" id="2953240"/>
    <lineage>
        <taxon>Bacteria</taxon>
        <taxon>Bacillati</taxon>
        <taxon>Actinomycetota</taxon>
        <taxon>Actinomycetes</taxon>
        <taxon>Kitasatosporales</taxon>
        <taxon>Streptomycetaceae</taxon>
        <taxon>Streptomyces</taxon>
    </lineage>
</organism>
<dbReference type="Proteomes" id="UP001057702">
    <property type="component" value="Unassembled WGS sequence"/>
</dbReference>
<reference evidence="1" key="1">
    <citation type="submission" date="2022-06" db="EMBL/GenBank/DDBJ databases">
        <title>Draft genome sequence of Streptomyces sp. RB6PN25 isolated from peat swamp forest in Thailand.</title>
        <authorList>
            <person name="Duangmal K."/>
            <person name="Klaysubun C."/>
        </authorList>
    </citation>
    <scope>NUCLEOTIDE SEQUENCE</scope>
    <source>
        <strain evidence="1">RB6PN25</strain>
    </source>
</reference>
<accession>A0ABT1PPX4</accession>
<gene>
    <name evidence="1" type="ORF">NGB36_03700</name>
</gene>
<dbReference type="EMBL" id="JANFNG010000002">
    <property type="protein sequence ID" value="MCQ4079721.1"/>
    <property type="molecule type" value="Genomic_DNA"/>
</dbReference>
<comment type="caution">
    <text evidence="1">The sequence shown here is derived from an EMBL/GenBank/DDBJ whole genome shotgun (WGS) entry which is preliminary data.</text>
</comment>
<evidence type="ECO:0000313" key="1">
    <source>
        <dbReference type="EMBL" id="MCQ4079721.1"/>
    </source>
</evidence>
<sequence>MVMVAEAETSEVAAVADGEEEEPLVLVEVPHHQDRVNLEEVFDLELGAAGGLRVPVDVQEGLYRVVLGRPDDRRRAAAAVEQLRLEPIGDDEAAHA</sequence>
<proteinExistence type="predicted"/>
<evidence type="ECO:0000313" key="2">
    <source>
        <dbReference type="Proteomes" id="UP001057702"/>
    </source>
</evidence>